<keyword evidence="1" id="KW-0472">Membrane</keyword>
<evidence type="ECO:0000256" key="1">
    <source>
        <dbReference type="SAM" id="Phobius"/>
    </source>
</evidence>
<dbReference type="Gene3D" id="1.20.1280.290">
    <property type="match status" value="2"/>
</dbReference>
<feature type="transmembrane region" description="Helical" evidence="1">
    <location>
        <begin position="100"/>
        <end position="119"/>
    </location>
</feature>
<keyword evidence="1" id="KW-0812">Transmembrane</keyword>
<dbReference type="InterPro" id="IPR004316">
    <property type="entry name" value="SWEET_rpt"/>
</dbReference>
<dbReference type="GO" id="GO:0016020">
    <property type="term" value="C:membrane"/>
    <property type="evidence" value="ECO:0007669"/>
    <property type="project" value="InterPro"/>
</dbReference>
<sequence length="192" mass="21009">MLSVSFIWPQVFRVFIKNSTEGLVPGSFLQGCCGSLLWTIYGISKPDPQLTFANANVVIAIVLILFVCVKHKKIKLWVPILAIGATLIIGLIAVNYSLAVMGWVTIAIGTPAIIPQVVGVYRTEHLYGVSTTMNALLFACCIGWFTYGAMIGDWFVALPNIIGMSGALYIWVRAAQSHEKFTVPDELDIKTN</sequence>
<dbReference type="EMBL" id="CAEZWU010000182">
    <property type="protein sequence ID" value="CAB4676394.1"/>
    <property type="molecule type" value="Genomic_DNA"/>
</dbReference>
<reference evidence="2" key="1">
    <citation type="submission" date="2020-05" db="EMBL/GenBank/DDBJ databases">
        <authorList>
            <person name="Chiriac C."/>
            <person name="Salcher M."/>
            <person name="Ghai R."/>
            <person name="Kavagutti S V."/>
        </authorList>
    </citation>
    <scope>NUCLEOTIDE SEQUENCE</scope>
</reference>
<proteinExistence type="predicted"/>
<feature type="transmembrane region" description="Helical" evidence="1">
    <location>
        <begin position="126"/>
        <end position="145"/>
    </location>
</feature>
<accession>A0A6J6MTZ9</accession>
<evidence type="ECO:0000313" key="2">
    <source>
        <dbReference type="EMBL" id="CAB4676394.1"/>
    </source>
</evidence>
<feature type="transmembrane region" description="Helical" evidence="1">
    <location>
        <begin position="50"/>
        <end position="69"/>
    </location>
</feature>
<dbReference type="Pfam" id="PF03083">
    <property type="entry name" value="MtN3_slv"/>
    <property type="match status" value="2"/>
</dbReference>
<keyword evidence="1" id="KW-1133">Transmembrane helix</keyword>
<organism evidence="2">
    <name type="scientific">freshwater metagenome</name>
    <dbReference type="NCBI Taxonomy" id="449393"/>
    <lineage>
        <taxon>unclassified sequences</taxon>
        <taxon>metagenomes</taxon>
        <taxon>ecological metagenomes</taxon>
    </lineage>
</organism>
<name>A0A6J6MTZ9_9ZZZZ</name>
<protein>
    <submittedName>
        <fullName evidence="2">Unannotated protein</fullName>
    </submittedName>
</protein>
<feature type="transmembrane region" description="Helical" evidence="1">
    <location>
        <begin position="151"/>
        <end position="172"/>
    </location>
</feature>
<dbReference type="AlphaFoldDB" id="A0A6J6MTZ9"/>
<gene>
    <name evidence="2" type="ORF">UFOPK2292_01111</name>
</gene>
<feature type="transmembrane region" description="Helical" evidence="1">
    <location>
        <begin position="76"/>
        <end position="94"/>
    </location>
</feature>